<evidence type="ECO:0000313" key="1">
    <source>
        <dbReference type="EMBL" id="JAH25522.1"/>
    </source>
</evidence>
<organism evidence="1">
    <name type="scientific">Anguilla anguilla</name>
    <name type="common">European freshwater eel</name>
    <name type="synonym">Muraena anguilla</name>
    <dbReference type="NCBI Taxonomy" id="7936"/>
    <lineage>
        <taxon>Eukaryota</taxon>
        <taxon>Metazoa</taxon>
        <taxon>Chordata</taxon>
        <taxon>Craniata</taxon>
        <taxon>Vertebrata</taxon>
        <taxon>Euteleostomi</taxon>
        <taxon>Actinopterygii</taxon>
        <taxon>Neopterygii</taxon>
        <taxon>Teleostei</taxon>
        <taxon>Anguilliformes</taxon>
        <taxon>Anguillidae</taxon>
        <taxon>Anguilla</taxon>
    </lineage>
</organism>
<proteinExistence type="predicted"/>
<reference evidence="1" key="2">
    <citation type="journal article" date="2015" name="Fish Shellfish Immunol.">
        <title>Early steps in the European eel (Anguilla anguilla)-Vibrio vulnificus interaction in the gills: Role of the RtxA13 toxin.</title>
        <authorList>
            <person name="Callol A."/>
            <person name="Pajuelo D."/>
            <person name="Ebbesson L."/>
            <person name="Teles M."/>
            <person name="MacKenzie S."/>
            <person name="Amaro C."/>
        </authorList>
    </citation>
    <scope>NUCLEOTIDE SEQUENCE</scope>
</reference>
<accession>A0A0E9R9Q7</accession>
<sequence>MVKCLDTNTHS</sequence>
<dbReference type="EMBL" id="GBXM01083055">
    <property type="protein sequence ID" value="JAH25522.1"/>
    <property type="molecule type" value="Transcribed_RNA"/>
</dbReference>
<protein>
    <submittedName>
        <fullName evidence="1">Uncharacterized protein</fullName>
    </submittedName>
</protein>
<reference evidence="1" key="1">
    <citation type="submission" date="2014-11" db="EMBL/GenBank/DDBJ databases">
        <authorList>
            <person name="Amaro Gonzalez C."/>
        </authorList>
    </citation>
    <scope>NUCLEOTIDE SEQUENCE</scope>
</reference>
<name>A0A0E9R9Q7_ANGAN</name>